<dbReference type="Pfam" id="PF09912">
    <property type="entry name" value="DUF2141"/>
    <property type="match status" value="1"/>
</dbReference>
<gene>
    <name evidence="1" type="ORF">SAMN05421510_100136</name>
</gene>
<proteinExistence type="predicted"/>
<dbReference type="EMBL" id="FOFX01000001">
    <property type="protein sequence ID" value="SEP63567.1"/>
    <property type="molecule type" value="Genomic_DNA"/>
</dbReference>
<accession>A0A1H8ZH48</accession>
<dbReference type="STRING" id="44577.ATY38_03715"/>
<dbReference type="Proteomes" id="UP000181998">
    <property type="component" value="Unassembled WGS sequence"/>
</dbReference>
<name>A0A1H8ZH48_9PROT</name>
<reference evidence="1 2" key="1">
    <citation type="submission" date="2016-10" db="EMBL/GenBank/DDBJ databases">
        <authorList>
            <person name="de Groot N.N."/>
        </authorList>
    </citation>
    <scope>NUCLEOTIDE SEQUENCE [LARGE SCALE GENOMIC DNA]</scope>
    <source>
        <strain evidence="1 2">Nm9</strain>
    </source>
</reference>
<dbReference type="AlphaFoldDB" id="A0A1H8ZH48"/>
<organism evidence="1 2">
    <name type="scientific">Nitrosomonas ureae</name>
    <dbReference type="NCBI Taxonomy" id="44577"/>
    <lineage>
        <taxon>Bacteria</taxon>
        <taxon>Pseudomonadati</taxon>
        <taxon>Pseudomonadota</taxon>
        <taxon>Betaproteobacteria</taxon>
        <taxon>Nitrosomonadales</taxon>
        <taxon>Nitrosomonadaceae</taxon>
        <taxon>Nitrosomonas</taxon>
    </lineage>
</organism>
<dbReference type="InterPro" id="IPR018673">
    <property type="entry name" value="DUF2141"/>
</dbReference>
<protein>
    <submittedName>
        <fullName evidence="1">Uncharacterized conserved protein, DUF2141 family</fullName>
    </submittedName>
</protein>
<evidence type="ECO:0000313" key="2">
    <source>
        <dbReference type="Proteomes" id="UP000181998"/>
    </source>
</evidence>
<evidence type="ECO:0000313" key="1">
    <source>
        <dbReference type="EMBL" id="SEP63567.1"/>
    </source>
</evidence>
<sequence length="174" mass="19646">MKTMKFKTLHLLFIFPKKPVWALVLGFLICAQAYSAESLSIRPQEIPDTCNADLAQIRVTVHGIEPRGVLNVELYDDPEHFLFKKGRKRKVRTPAEEGSQQVCINLEQPGTYAVAAYHDLDGNRKLKRQWNLLPREPFGLSNNPEQHMGFPKFSDSAFTATGLGADIVINLKQP</sequence>